<evidence type="ECO:0000256" key="2">
    <source>
        <dbReference type="PIRSR" id="PIRSR605754-1"/>
    </source>
</evidence>
<comment type="caution">
    <text evidence="4">The sequence shown here is derived from an EMBL/GenBank/DDBJ whole genome shotgun (WGS) entry which is preliminary data.</text>
</comment>
<protein>
    <submittedName>
        <fullName evidence="4">Sortase A</fullName>
    </submittedName>
</protein>
<evidence type="ECO:0000256" key="3">
    <source>
        <dbReference type="SAM" id="MobiDB-lite"/>
    </source>
</evidence>
<dbReference type="NCBIfam" id="TIGR01076">
    <property type="entry name" value="sortase_fam"/>
    <property type="match status" value="1"/>
</dbReference>
<dbReference type="InterPro" id="IPR042002">
    <property type="entry name" value="Sortase_C"/>
</dbReference>
<dbReference type="InterPro" id="IPR005754">
    <property type="entry name" value="Sortase"/>
</dbReference>
<feature type="active site" description="Proton donor/acceptor" evidence="2">
    <location>
        <position position="136"/>
    </location>
</feature>
<dbReference type="NCBIfam" id="NF033745">
    <property type="entry name" value="class_C_sortase"/>
    <property type="match status" value="1"/>
</dbReference>
<organism evidence="4 5">
    <name type="scientific">Xylanimonas ulmi</name>
    <dbReference type="NCBI Taxonomy" id="228973"/>
    <lineage>
        <taxon>Bacteria</taxon>
        <taxon>Bacillati</taxon>
        <taxon>Actinomycetota</taxon>
        <taxon>Actinomycetes</taxon>
        <taxon>Micrococcales</taxon>
        <taxon>Promicromonosporaceae</taxon>
        <taxon>Xylanimonas</taxon>
    </lineage>
</organism>
<dbReference type="CDD" id="cd05827">
    <property type="entry name" value="Sortase_C"/>
    <property type="match status" value="1"/>
</dbReference>
<evidence type="ECO:0000313" key="4">
    <source>
        <dbReference type="EMBL" id="RZS60432.1"/>
    </source>
</evidence>
<dbReference type="InterPro" id="IPR023365">
    <property type="entry name" value="Sortase_dom-sf"/>
</dbReference>
<evidence type="ECO:0000256" key="1">
    <source>
        <dbReference type="ARBA" id="ARBA00022801"/>
    </source>
</evidence>
<dbReference type="EMBL" id="SGWX01000001">
    <property type="protein sequence ID" value="RZS60432.1"/>
    <property type="molecule type" value="Genomic_DNA"/>
</dbReference>
<name>A0A4Q7M1I4_9MICO</name>
<dbReference type="SUPFAM" id="SSF63817">
    <property type="entry name" value="Sortase"/>
    <property type="match status" value="1"/>
</dbReference>
<dbReference type="Proteomes" id="UP000293852">
    <property type="component" value="Unassembled WGS sequence"/>
</dbReference>
<dbReference type="GO" id="GO:0016787">
    <property type="term" value="F:hydrolase activity"/>
    <property type="evidence" value="ECO:0007669"/>
    <property type="project" value="UniProtKB-KW"/>
</dbReference>
<gene>
    <name evidence="4" type="ORF">EV386_0690</name>
</gene>
<accession>A0A4Q7M1I4</accession>
<feature type="active site" description="Acyl-thioester intermediate" evidence="2">
    <location>
        <position position="198"/>
    </location>
</feature>
<proteinExistence type="predicted"/>
<dbReference type="Gene3D" id="2.40.260.10">
    <property type="entry name" value="Sortase"/>
    <property type="match status" value="1"/>
</dbReference>
<sequence length="315" mass="32690">MGATLGAGILFFPAAAAWLSAWAHGAEVAGYVESVTRLPEQAKADALRRAREFNASLARASLDDPYAPGSTAPGADYLGQLDATQVMARVSIPAVGVDLPVYHGTSEQVLARGVGHLVGSSLPVGGAGAHAVLTGHSGRVEADIFDALHEVRLGDRFTISVLGEVLTYEVDQIRTVEPTDTASLLPIAGEDHVTLVTCTPIGVNSHRLLVRGVRVRGPDAPVDPTLTLPAAGRSPGFPWWALGVIAVPTAFAAGSRLRDEPAPRGLAGRHGGRRGRPAPPRHVGGGRGPRHGGAQGARPHASRLTAPRAVAPRHR</sequence>
<dbReference type="Pfam" id="PF04203">
    <property type="entry name" value="Sortase"/>
    <property type="match status" value="1"/>
</dbReference>
<keyword evidence="1" id="KW-0378">Hydrolase</keyword>
<keyword evidence="5" id="KW-1185">Reference proteome</keyword>
<feature type="region of interest" description="Disordered" evidence="3">
    <location>
        <begin position="256"/>
        <end position="315"/>
    </location>
</feature>
<feature type="compositionally biased region" description="Gly residues" evidence="3">
    <location>
        <begin position="283"/>
        <end position="295"/>
    </location>
</feature>
<evidence type="ECO:0000313" key="5">
    <source>
        <dbReference type="Proteomes" id="UP000293852"/>
    </source>
</evidence>
<reference evidence="4 5" key="1">
    <citation type="submission" date="2019-02" db="EMBL/GenBank/DDBJ databases">
        <title>Sequencing the genomes of 1000 actinobacteria strains.</title>
        <authorList>
            <person name="Klenk H.-P."/>
        </authorList>
    </citation>
    <scope>NUCLEOTIDE SEQUENCE [LARGE SCALE GENOMIC DNA]</scope>
    <source>
        <strain evidence="4 5">DSM 16932</strain>
    </source>
</reference>
<dbReference type="RefSeq" id="WP_165399824.1">
    <property type="nucleotide sequence ID" value="NZ_SGWX01000001.1"/>
</dbReference>
<dbReference type="AlphaFoldDB" id="A0A4Q7M1I4"/>